<dbReference type="RefSeq" id="XP_045964724.1">
    <property type="nucleotide sequence ID" value="XM_046101523.1"/>
</dbReference>
<protein>
    <submittedName>
        <fullName evidence="1">Uncharacterized protein</fullName>
    </submittedName>
</protein>
<evidence type="ECO:0000313" key="1">
    <source>
        <dbReference type="EMBL" id="KAH6660593.1"/>
    </source>
</evidence>
<keyword evidence="2" id="KW-1185">Reference proteome</keyword>
<reference evidence="1" key="1">
    <citation type="journal article" date="2021" name="Nat. Commun.">
        <title>Genetic determinants of endophytism in the Arabidopsis root mycobiome.</title>
        <authorList>
            <person name="Mesny F."/>
            <person name="Miyauchi S."/>
            <person name="Thiergart T."/>
            <person name="Pickel B."/>
            <person name="Atanasova L."/>
            <person name="Karlsson M."/>
            <person name="Huettel B."/>
            <person name="Barry K.W."/>
            <person name="Haridas S."/>
            <person name="Chen C."/>
            <person name="Bauer D."/>
            <person name="Andreopoulos W."/>
            <person name="Pangilinan J."/>
            <person name="LaButti K."/>
            <person name="Riley R."/>
            <person name="Lipzen A."/>
            <person name="Clum A."/>
            <person name="Drula E."/>
            <person name="Henrissat B."/>
            <person name="Kohler A."/>
            <person name="Grigoriev I.V."/>
            <person name="Martin F.M."/>
            <person name="Hacquard S."/>
        </authorList>
    </citation>
    <scope>NUCLEOTIDE SEQUENCE</scope>
    <source>
        <strain evidence="1">MPI-SDFR-AT-0073</strain>
    </source>
</reference>
<gene>
    <name evidence="1" type="ORF">BKA67DRAFT_548568</name>
</gene>
<name>A0A9P8UYM9_9PEZI</name>
<feature type="non-terminal residue" evidence="1">
    <location>
        <position position="58"/>
    </location>
</feature>
<sequence>MIGCSSLMIVPASMSCVAYTAMPPLGDLPTLERTTVDIACSAPAWRKEEWCTAIKRCR</sequence>
<organism evidence="1 2">
    <name type="scientific">Truncatella angustata</name>
    <dbReference type="NCBI Taxonomy" id="152316"/>
    <lineage>
        <taxon>Eukaryota</taxon>
        <taxon>Fungi</taxon>
        <taxon>Dikarya</taxon>
        <taxon>Ascomycota</taxon>
        <taxon>Pezizomycotina</taxon>
        <taxon>Sordariomycetes</taxon>
        <taxon>Xylariomycetidae</taxon>
        <taxon>Amphisphaeriales</taxon>
        <taxon>Sporocadaceae</taxon>
        <taxon>Truncatella</taxon>
    </lineage>
</organism>
<evidence type="ECO:0000313" key="2">
    <source>
        <dbReference type="Proteomes" id="UP000758603"/>
    </source>
</evidence>
<accession>A0A9P8UYM9</accession>
<dbReference type="EMBL" id="JAGPXC010000001">
    <property type="protein sequence ID" value="KAH6660593.1"/>
    <property type="molecule type" value="Genomic_DNA"/>
</dbReference>
<dbReference type="GeneID" id="70130415"/>
<proteinExistence type="predicted"/>
<dbReference type="AlphaFoldDB" id="A0A9P8UYM9"/>
<comment type="caution">
    <text evidence="1">The sequence shown here is derived from an EMBL/GenBank/DDBJ whole genome shotgun (WGS) entry which is preliminary data.</text>
</comment>
<dbReference type="Proteomes" id="UP000758603">
    <property type="component" value="Unassembled WGS sequence"/>
</dbReference>